<sequence>MKLSDRHLAEASHAATAPAGAAGPSRRVFLLGATAAAAAVTAGLVPRLVRPARAENVHGARADEHFEVAYSDAEWRRRLSPAQYEVLRREGTERPYSSPLNDEHRAGTFACAGCAQPLFSSRTKFDSHTGWPSFWTPLEHAVGTRTDRTFGMVRTEVHCRRCGGHLGHVFDDGPKPTGLRYCMNGLAMTFHPQTT</sequence>
<organism evidence="6 7">
    <name type="scientific">Pandoraea pulmonicola</name>
    <dbReference type="NCBI Taxonomy" id="93221"/>
    <lineage>
        <taxon>Bacteria</taxon>
        <taxon>Pseudomonadati</taxon>
        <taxon>Pseudomonadota</taxon>
        <taxon>Betaproteobacteria</taxon>
        <taxon>Burkholderiales</taxon>
        <taxon>Burkholderiaceae</taxon>
        <taxon>Pandoraea</taxon>
    </lineage>
</organism>
<dbReference type="PROSITE" id="PS51318">
    <property type="entry name" value="TAT"/>
    <property type="match status" value="1"/>
</dbReference>
<dbReference type="EC" id="1.8.4.12" evidence="1"/>
<dbReference type="SUPFAM" id="SSF51316">
    <property type="entry name" value="Mss4-like"/>
    <property type="match status" value="1"/>
</dbReference>
<evidence type="ECO:0000256" key="3">
    <source>
        <dbReference type="ARBA" id="ARBA00048488"/>
    </source>
</evidence>
<dbReference type="InterPro" id="IPR006311">
    <property type="entry name" value="TAT_signal"/>
</dbReference>
<comment type="catalytic activity">
    <reaction evidence="3">
        <text>L-methionyl-[protein] + [thioredoxin]-disulfide + H2O = L-methionyl-(R)-S-oxide-[protein] + [thioredoxin]-dithiol</text>
        <dbReference type="Rhea" id="RHEA:24164"/>
        <dbReference type="Rhea" id="RHEA-COMP:10698"/>
        <dbReference type="Rhea" id="RHEA-COMP:10700"/>
        <dbReference type="Rhea" id="RHEA-COMP:12313"/>
        <dbReference type="Rhea" id="RHEA-COMP:12314"/>
        <dbReference type="ChEBI" id="CHEBI:15377"/>
        <dbReference type="ChEBI" id="CHEBI:16044"/>
        <dbReference type="ChEBI" id="CHEBI:29950"/>
        <dbReference type="ChEBI" id="CHEBI:45764"/>
        <dbReference type="ChEBI" id="CHEBI:50058"/>
        <dbReference type="EC" id="1.8.4.12"/>
    </reaction>
</comment>
<dbReference type="InterPro" id="IPR028427">
    <property type="entry name" value="Met_Sox_Rdtase_MsrB"/>
</dbReference>
<gene>
    <name evidence="6" type="primary">msrB_1</name>
    <name evidence="6" type="ORF">NCTC13159_03891</name>
</gene>
<dbReference type="Proteomes" id="UP000254589">
    <property type="component" value="Unassembled WGS sequence"/>
</dbReference>
<evidence type="ECO:0000259" key="5">
    <source>
        <dbReference type="PROSITE" id="PS51790"/>
    </source>
</evidence>
<proteinExistence type="predicted"/>
<feature type="compositionally biased region" description="Low complexity" evidence="4">
    <location>
        <begin position="11"/>
        <end position="20"/>
    </location>
</feature>
<comment type="caution">
    <text evidence="6">The sequence shown here is derived from an EMBL/GenBank/DDBJ whole genome shotgun (WGS) entry which is preliminary data.</text>
</comment>
<dbReference type="InterPro" id="IPR011057">
    <property type="entry name" value="Mss4-like_sf"/>
</dbReference>
<dbReference type="GO" id="GO:0033743">
    <property type="term" value="F:peptide-methionine (R)-S-oxide reductase activity"/>
    <property type="evidence" value="ECO:0007669"/>
    <property type="project" value="UniProtKB-EC"/>
</dbReference>
<name>A0AAJ5D211_PANPU</name>
<feature type="region of interest" description="Disordered" evidence="4">
    <location>
        <begin position="1"/>
        <end position="20"/>
    </location>
</feature>
<dbReference type="InterPro" id="IPR002579">
    <property type="entry name" value="Met_Sox_Rdtase_MsrB_dom"/>
</dbReference>
<evidence type="ECO:0000256" key="2">
    <source>
        <dbReference type="ARBA" id="ARBA00023002"/>
    </source>
</evidence>
<dbReference type="PROSITE" id="PS51790">
    <property type="entry name" value="MSRB"/>
    <property type="match status" value="1"/>
</dbReference>
<dbReference type="Pfam" id="PF01641">
    <property type="entry name" value="SelR"/>
    <property type="match status" value="1"/>
</dbReference>
<feature type="compositionally biased region" description="Basic and acidic residues" evidence="4">
    <location>
        <begin position="1"/>
        <end position="10"/>
    </location>
</feature>
<dbReference type="GO" id="GO:0030091">
    <property type="term" value="P:protein repair"/>
    <property type="evidence" value="ECO:0007669"/>
    <property type="project" value="InterPro"/>
</dbReference>
<evidence type="ECO:0000313" key="7">
    <source>
        <dbReference type="Proteomes" id="UP000254589"/>
    </source>
</evidence>
<dbReference type="NCBIfam" id="TIGR00357">
    <property type="entry name" value="peptide-methionine (R)-S-oxide reductase MsrB"/>
    <property type="match status" value="1"/>
</dbReference>
<evidence type="ECO:0000313" key="6">
    <source>
        <dbReference type="EMBL" id="SUA92361.1"/>
    </source>
</evidence>
<evidence type="ECO:0000256" key="4">
    <source>
        <dbReference type="SAM" id="MobiDB-lite"/>
    </source>
</evidence>
<feature type="domain" description="MsrB" evidence="5">
    <location>
        <begin position="72"/>
        <end position="193"/>
    </location>
</feature>
<dbReference type="EMBL" id="UGSJ01000001">
    <property type="protein sequence ID" value="SUA92361.1"/>
    <property type="molecule type" value="Genomic_DNA"/>
</dbReference>
<dbReference type="GO" id="GO:0006979">
    <property type="term" value="P:response to oxidative stress"/>
    <property type="evidence" value="ECO:0007669"/>
    <property type="project" value="InterPro"/>
</dbReference>
<dbReference type="RefSeq" id="WP_084072704.1">
    <property type="nucleotide sequence ID" value="NZ_CP010310.2"/>
</dbReference>
<reference evidence="6 7" key="1">
    <citation type="submission" date="2018-06" db="EMBL/GenBank/DDBJ databases">
        <authorList>
            <consortium name="Pathogen Informatics"/>
            <person name="Doyle S."/>
        </authorList>
    </citation>
    <scope>NUCLEOTIDE SEQUENCE [LARGE SCALE GENOMIC DNA]</scope>
    <source>
        <strain evidence="6 7">NCTC13159</strain>
    </source>
</reference>
<dbReference type="PANTHER" id="PTHR10173:SF57">
    <property type="entry name" value="PEPTIDE-METHIONINE (R)-S-OXIDE REDUCTASE"/>
    <property type="match status" value="1"/>
</dbReference>
<protein>
    <recommendedName>
        <fullName evidence="1">peptide-methionine (R)-S-oxide reductase</fullName>
        <ecNumber evidence="1">1.8.4.12</ecNumber>
    </recommendedName>
</protein>
<dbReference type="Gene3D" id="2.170.150.20">
    <property type="entry name" value="Peptide methionine sulfoxide reductase"/>
    <property type="match status" value="1"/>
</dbReference>
<dbReference type="PANTHER" id="PTHR10173">
    <property type="entry name" value="METHIONINE SULFOXIDE REDUCTASE"/>
    <property type="match status" value="1"/>
</dbReference>
<dbReference type="GO" id="GO:0005737">
    <property type="term" value="C:cytoplasm"/>
    <property type="evidence" value="ECO:0007669"/>
    <property type="project" value="TreeGrafter"/>
</dbReference>
<keyword evidence="2 6" id="KW-0560">Oxidoreductase</keyword>
<dbReference type="AlphaFoldDB" id="A0AAJ5D211"/>
<accession>A0AAJ5D211</accession>
<evidence type="ECO:0000256" key="1">
    <source>
        <dbReference type="ARBA" id="ARBA00012499"/>
    </source>
</evidence>